<feature type="non-terminal residue" evidence="9">
    <location>
        <position position="1"/>
    </location>
</feature>
<organism evidence="9 10">
    <name type="scientific">Candidatus Segetimicrobium genomatis</name>
    <dbReference type="NCBI Taxonomy" id="2569760"/>
    <lineage>
        <taxon>Bacteria</taxon>
        <taxon>Bacillati</taxon>
        <taxon>Candidatus Sysuimicrobiota</taxon>
        <taxon>Candidatus Sysuimicrobiia</taxon>
        <taxon>Candidatus Sysuimicrobiales</taxon>
        <taxon>Candidatus Segetimicrobiaceae</taxon>
        <taxon>Candidatus Segetimicrobium</taxon>
    </lineage>
</organism>
<dbReference type="NCBIfam" id="NF041518">
    <property type="entry name" value="choice_anch_Q"/>
    <property type="match status" value="1"/>
</dbReference>
<evidence type="ECO:0000256" key="7">
    <source>
        <dbReference type="ARBA" id="ARBA00023239"/>
    </source>
</evidence>
<evidence type="ECO:0000256" key="1">
    <source>
        <dbReference type="ARBA" id="ARBA00001913"/>
    </source>
</evidence>
<evidence type="ECO:0000256" key="3">
    <source>
        <dbReference type="ARBA" id="ARBA00022525"/>
    </source>
</evidence>
<dbReference type="InterPro" id="IPR059226">
    <property type="entry name" value="Choice_anch_Q_dom"/>
</dbReference>
<dbReference type="SUPFAM" id="SSF51126">
    <property type="entry name" value="Pectin lyase-like"/>
    <property type="match status" value="1"/>
</dbReference>
<keyword evidence="4" id="KW-0479">Metal-binding</keyword>
<comment type="similarity">
    <text evidence="8">Belongs to the polysaccharide lyase 9 family.</text>
</comment>
<dbReference type="InterPro" id="IPR006626">
    <property type="entry name" value="PbH1"/>
</dbReference>
<gene>
    <name evidence="9" type="ORF">E6H01_00740</name>
</gene>
<comment type="cofactor">
    <cofactor evidence="1">
        <name>Ca(2+)</name>
        <dbReference type="ChEBI" id="CHEBI:29108"/>
    </cofactor>
</comment>
<keyword evidence="3" id="KW-0964">Secreted</keyword>
<dbReference type="PANTHER" id="PTHR40088:SF1">
    <property type="entry name" value="PECTATE LYASE PEL9"/>
    <property type="match status" value="1"/>
</dbReference>
<comment type="caution">
    <text evidence="9">The sequence shown here is derived from an EMBL/GenBank/DDBJ whole genome shotgun (WGS) entry which is preliminary data.</text>
</comment>
<protein>
    <submittedName>
        <fullName evidence="9">Right-handed parallel beta-helix repeat-containing protein</fullName>
    </submittedName>
</protein>
<dbReference type="InterPro" id="IPR052052">
    <property type="entry name" value="Polysaccharide_Lyase_9"/>
</dbReference>
<keyword evidence="6" id="KW-0106">Calcium</keyword>
<dbReference type="GO" id="GO:0016837">
    <property type="term" value="F:carbon-oxygen lyase activity, acting on polysaccharides"/>
    <property type="evidence" value="ECO:0007669"/>
    <property type="project" value="TreeGrafter"/>
</dbReference>
<dbReference type="InterPro" id="IPR011050">
    <property type="entry name" value="Pectin_lyase_fold/virulence"/>
</dbReference>
<evidence type="ECO:0000313" key="9">
    <source>
        <dbReference type="EMBL" id="TMJ06760.1"/>
    </source>
</evidence>
<name>A0A537LFI6_9BACT</name>
<keyword evidence="5" id="KW-0732">Signal</keyword>
<dbReference type="InterPro" id="IPR012334">
    <property type="entry name" value="Pectin_lyas_fold"/>
</dbReference>
<evidence type="ECO:0000256" key="8">
    <source>
        <dbReference type="ARBA" id="ARBA00038263"/>
    </source>
</evidence>
<dbReference type="PANTHER" id="PTHR40088">
    <property type="entry name" value="PECTATE LYASE (EUROFUNG)"/>
    <property type="match status" value="1"/>
</dbReference>
<evidence type="ECO:0000256" key="6">
    <source>
        <dbReference type="ARBA" id="ARBA00022837"/>
    </source>
</evidence>
<proteinExistence type="inferred from homology"/>
<dbReference type="GO" id="GO:0046872">
    <property type="term" value="F:metal ion binding"/>
    <property type="evidence" value="ECO:0007669"/>
    <property type="project" value="UniProtKB-KW"/>
</dbReference>
<sequence length="347" mass="36166">TGGNYYVAPSGSDANPCSAAAPCFTMQRVSQLLAPGDVAHFAAGNYSWGVQNVSVSGTASARITYISDVKWGAKITGGCPALENNGDYVDFVNFDVTGSCATGIMVNGNYNGVIGNHVHDLPGNNGGYGGILVDCCKYTSKGDRIIGNVVHDIATSLGQSNTVHGIYVANAATIVQNNIVYRAAGWGLQLWHCPTNDTLSNNTVFNNFNGGIVIGGNSECPFASTNSNSVINNNIVYNNGTASNANGYGIEEYASGGIVNAQYANNLVYGNSPGNWNLMVTGGQGTNTVTAAPLFINYNPTGWGDYHEAVGSPSIDAGTSSRAPSIDFDAVLRPQGPAYDIGAYEWH</sequence>
<dbReference type="Gene3D" id="2.160.20.10">
    <property type="entry name" value="Single-stranded right-handed beta-helix, Pectin lyase-like"/>
    <property type="match status" value="1"/>
</dbReference>
<dbReference type="GO" id="GO:0005576">
    <property type="term" value="C:extracellular region"/>
    <property type="evidence" value="ECO:0007669"/>
    <property type="project" value="UniProtKB-SubCell"/>
</dbReference>
<dbReference type="SMART" id="SM00710">
    <property type="entry name" value="PbH1"/>
    <property type="match status" value="4"/>
</dbReference>
<evidence type="ECO:0000256" key="4">
    <source>
        <dbReference type="ARBA" id="ARBA00022723"/>
    </source>
</evidence>
<accession>A0A537LFI6</accession>
<dbReference type="Proteomes" id="UP000319353">
    <property type="component" value="Unassembled WGS sequence"/>
</dbReference>
<reference evidence="9 10" key="1">
    <citation type="journal article" date="2019" name="Nat. Microbiol.">
        <title>Mediterranean grassland soil C-N compound turnover is dependent on rainfall and depth, and is mediated by genomically divergent microorganisms.</title>
        <authorList>
            <person name="Diamond S."/>
            <person name="Andeer P.F."/>
            <person name="Li Z."/>
            <person name="Crits-Christoph A."/>
            <person name="Burstein D."/>
            <person name="Anantharaman K."/>
            <person name="Lane K.R."/>
            <person name="Thomas B.C."/>
            <person name="Pan C."/>
            <person name="Northen T.R."/>
            <person name="Banfield J.F."/>
        </authorList>
    </citation>
    <scope>NUCLEOTIDE SEQUENCE [LARGE SCALE GENOMIC DNA]</scope>
    <source>
        <strain evidence="9">NP_4</strain>
    </source>
</reference>
<evidence type="ECO:0000313" key="10">
    <source>
        <dbReference type="Proteomes" id="UP000319353"/>
    </source>
</evidence>
<dbReference type="EMBL" id="VBAL01000009">
    <property type="protein sequence ID" value="TMJ06760.1"/>
    <property type="molecule type" value="Genomic_DNA"/>
</dbReference>
<comment type="subcellular location">
    <subcellularLocation>
        <location evidence="2">Secreted</location>
    </subcellularLocation>
</comment>
<evidence type="ECO:0000256" key="2">
    <source>
        <dbReference type="ARBA" id="ARBA00004613"/>
    </source>
</evidence>
<keyword evidence="7" id="KW-0456">Lyase</keyword>
<evidence type="ECO:0000256" key="5">
    <source>
        <dbReference type="ARBA" id="ARBA00022729"/>
    </source>
</evidence>
<dbReference type="AlphaFoldDB" id="A0A537LFI6"/>